<evidence type="ECO:0000256" key="3">
    <source>
        <dbReference type="ARBA" id="ARBA00022833"/>
    </source>
</evidence>
<evidence type="ECO:0000313" key="6">
    <source>
        <dbReference type="Proteomes" id="UP000813463"/>
    </source>
</evidence>
<dbReference type="SMART" id="SM00575">
    <property type="entry name" value="ZnF_PMZ"/>
    <property type="match status" value="1"/>
</dbReference>
<evidence type="ECO:0000259" key="5">
    <source>
        <dbReference type="PROSITE" id="PS50966"/>
    </source>
</evidence>
<keyword evidence="1" id="KW-0479">Metal-binding</keyword>
<dbReference type="Proteomes" id="UP000813463">
    <property type="component" value="Chromosome 6"/>
</dbReference>
<gene>
    <name evidence="7" type="primary">LOC130462666</name>
</gene>
<evidence type="ECO:0000256" key="1">
    <source>
        <dbReference type="ARBA" id="ARBA00022723"/>
    </source>
</evidence>
<dbReference type="PROSITE" id="PS50966">
    <property type="entry name" value="ZF_SWIM"/>
    <property type="match status" value="1"/>
</dbReference>
<dbReference type="PANTHER" id="PTHR31973:SF197">
    <property type="entry name" value="SWIM-TYPE DOMAIN-CONTAINING PROTEIN"/>
    <property type="match status" value="1"/>
</dbReference>
<organism evidence="6 7">
    <name type="scientific">Spinacia oleracea</name>
    <name type="common">Spinach</name>
    <dbReference type="NCBI Taxonomy" id="3562"/>
    <lineage>
        <taxon>Eukaryota</taxon>
        <taxon>Viridiplantae</taxon>
        <taxon>Streptophyta</taxon>
        <taxon>Embryophyta</taxon>
        <taxon>Tracheophyta</taxon>
        <taxon>Spermatophyta</taxon>
        <taxon>Magnoliopsida</taxon>
        <taxon>eudicotyledons</taxon>
        <taxon>Gunneridae</taxon>
        <taxon>Pentapetalae</taxon>
        <taxon>Caryophyllales</taxon>
        <taxon>Chenopodiaceae</taxon>
        <taxon>Chenopodioideae</taxon>
        <taxon>Anserineae</taxon>
        <taxon>Spinacia</taxon>
    </lineage>
</organism>
<reference evidence="6" key="1">
    <citation type="journal article" date="2021" name="Nat. Commun.">
        <title>Genomic analyses provide insights into spinach domestication and the genetic basis of agronomic traits.</title>
        <authorList>
            <person name="Cai X."/>
            <person name="Sun X."/>
            <person name="Xu C."/>
            <person name="Sun H."/>
            <person name="Wang X."/>
            <person name="Ge C."/>
            <person name="Zhang Z."/>
            <person name="Wang Q."/>
            <person name="Fei Z."/>
            <person name="Jiao C."/>
            <person name="Wang Q."/>
        </authorList>
    </citation>
    <scope>NUCLEOTIDE SEQUENCE [LARGE SCALE GENOMIC DNA]</scope>
    <source>
        <strain evidence="6">cv. Varoflay</strain>
    </source>
</reference>
<sequence length="279" mass="32626">MKKCRHNSYFTPNLFKIISQGLVPVIPQLLPKAEHRLCARHIFTNWTKIIKGAPLHKLYWKAVKANTKVDFKDAMKDLKQQSPKAYEEMCARNVNKFCRFFYKTWASTDVTCNNMAKTFNSWILEAREKPILTMLEEIRRQVMSRMVDKKTQAGKCMGIVSPRIRSKLNDFRQAIRNWRPIEANTDAYEVQHTHNSNLSYTVRLDQRKCACRYWDLNGIPCEHAIAALCAKNETPENYVAFWYSKECYEAAYSSCMEPVNGQALWKKVDEAQSYQVTQE</sequence>
<proteinExistence type="predicted"/>
<dbReference type="Pfam" id="PF04434">
    <property type="entry name" value="SWIM"/>
    <property type="match status" value="1"/>
</dbReference>
<evidence type="ECO:0000256" key="4">
    <source>
        <dbReference type="PROSITE-ProRule" id="PRU00325"/>
    </source>
</evidence>
<dbReference type="PANTHER" id="PTHR31973">
    <property type="entry name" value="POLYPROTEIN, PUTATIVE-RELATED"/>
    <property type="match status" value="1"/>
</dbReference>
<dbReference type="RefSeq" id="XP_056687386.1">
    <property type="nucleotide sequence ID" value="XM_056831408.1"/>
</dbReference>
<dbReference type="InterPro" id="IPR006564">
    <property type="entry name" value="Znf_PMZ"/>
</dbReference>
<keyword evidence="2 4" id="KW-0863">Zinc-finger</keyword>
<protein>
    <submittedName>
        <fullName evidence="7">Uncharacterized protein isoform X1</fullName>
    </submittedName>
</protein>
<evidence type="ECO:0000256" key="2">
    <source>
        <dbReference type="ARBA" id="ARBA00022771"/>
    </source>
</evidence>
<evidence type="ECO:0000313" key="7">
    <source>
        <dbReference type="RefSeq" id="XP_056687386.1"/>
    </source>
</evidence>
<reference evidence="7" key="2">
    <citation type="submission" date="2025-08" db="UniProtKB">
        <authorList>
            <consortium name="RefSeq"/>
        </authorList>
    </citation>
    <scope>IDENTIFICATION</scope>
    <source>
        <tissue evidence="7">Leaf</tissue>
    </source>
</reference>
<feature type="domain" description="SWIM-type" evidence="5">
    <location>
        <begin position="200"/>
        <end position="232"/>
    </location>
</feature>
<keyword evidence="6" id="KW-1185">Reference proteome</keyword>
<dbReference type="GeneID" id="130462666"/>
<dbReference type="InterPro" id="IPR007527">
    <property type="entry name" value="Znf_SWIM"/>
</dbReference>
<accession>A0ABM3QVJ2</accession>
<name>A0ABM3QVJ2_SPIOL</name>
<keyword evidence="3" id="KW-0862">Zinc</keyword>